<protein>
    <submittedName>
        <fullName evidence="1">Uncharacterized protein</fullName>
    </submittedName>
</protein>
<dbReference type="Proteomes" id="UP001497700">
    <property type="component" value="Unassembled WGS sequence"/>
</dbReference>
<reference evidence="1 2" key="1">
    <citation type="journal article" date="2022" name="New Phytol.">
        <title>Ecological generalism drives hyperdiversity of secondary metabolite gene clusters in xylarialean endophytes.</title>
        <authorList>
            <person name="Franco M.E.E."/>
            <person name="Wisecaver J.H."/>
            <person name="Arnold A.E."/>
            <person name="Ju Y.M."/>
            <person name="Slot J.C."/>
            <person name="Ahrendt S."/>
            <person name="Moore L.P."/>
            <person name="Eastman K.E."/>
            <person name="Scott K."/>
            <person name="Konkel Z."/>
            <person name="Mondo S.J."/>
            <person name="Kuo A."/>
            <person name="Hayes R.D."/>
            <person name="Haridas S."/>
            <person name="Andreopoulos B."/>
            <person name="Riley R."/>
            <person name="LaButti K."/>
            <person name="Pangilinan J."/>
            <person name="Lipzen A."/>
            <person name="Amirebrahimi M."/>
            <person name="Yan J."/>
            <person name="Adam C."/>
            <person name="Keymanesh K."/>
            <person name="Ng V."/>
            <person name="Louie K."/>
            <person name="Northen T."/>
            <person name="Drula E."/>
            <person name="Henrissat B."/>
            <person name="Hsieh H.M."/>
            <person name="Youens-Clark K."/>
            <person name="Lutzoni F."/>
            <person name="Miadlikowska J."/>
            <person name="Eastwood D.C."/>
            <person name="Hamelin R.C."/>
            <person name="Grigoriev I.V."/>
            <person name="U'Ren J.M."/>
        </authorList>
    </citation>
    <scope>NUCLEOTIDE SEQUENCE [LARGE SCALE GENOMIC DNA]</scope>
    <source>
        <strain evidence="1 2">CBS 119005</strain>
    </source>
</reference>
<gene>
    <name evidence="1" type="ORF">F4820DRAFT_445388</name>
</gene>
<name>A0ACB9Z9Z7_9PEZI</name>
<accession>A0ACB9Z9Z7</accession>
<organism evidence="1 2">
    <name type="scientific">Hypoxylon rubiginosum</name>
    <dbReference type="NCBI Taxonomy" id="110542"/>
    <lineage>
        <taxon>Eukaryota</taxon>
        <taxon>Fungi</taxon>
        <taxon>Dikarya</taxon>
        <taxon>Ascomycota</taxon>
        <taxon>Pezizomycotina</taxon>
        <taxon>Sordariomycetes</taxon>
        <taxon>Xylariomycetidae</taxon>
        <taxon>Xylariales</taxon>
        <taxon>Hypoxylaceae</taxon>
        <taxon>Hypoxylon</taxon>
    </lineage>
</organism>
<sequence>MASNNENAPAWTVKQKEIDDFINRIAKRRASAAFIQGPHGSGKSTTMVVHILALLQTKLPGARLVYLMPTLVEGELLRNYLTSDEFNAQLPASIWESSLPSGSLDVQSYKSALQSFRESRTFQFFKTGAVVLVDLEINPTADGEMLLGHILESADSSRAEGPGCAVITVSTFESARTEAAMDRVMGRKPTVIRIPQTLPVDPIDRMPEPWRDYAKGLVSNANAAQGRGEIPERVMIGQSLFGEVHDELYLIERSSMHEEETLAVIQQNPEVVLTASDMCVSLRWLGLRHFVSDGLVKCQMFDRKTSQIVSLTRRMTKTEISVQQSWLLKSDRPREDTIFHTTYDDFDRRLLGSDPAGEAYGGDFTLDGLELDPRVAVNLARRPTRQTATRHSRHDRSHASSVCPPLHQE</sequence>
<evidence type="ECO:0000313" key="2">
    <source>
        <dbReference type="Proteomes" id="UP001497700"/>
    </source>
</evidence>
<evidence type="ECO:0000313" key="1">
    <source>
        <dbReference type="EMBL" id="KAI4868249.1"/>
    </source>
</evidence>
<keyword evidence="2" id="KW-1185">Reference proteome</keyword>
<comment type="caution">
    <text evidence="1">The sequence shown here is derived from an EMBL/GenBank/DDBJ whole genome shotgun (WGS) entry which is preliminary data.</text>
</comment>
<dbReference type="EMBL" id="MU393440">
    <property type="protein sequence ID" value="KAI4868249.1"/>
    <property type="molecule type" value="Genomic_DNA"/>
</dbReference>
<proteinExistence type="predicted"/>